<evidence type="ECO:0000313" key="2">
    <source>
        <dbReference type="EMBL" id="GIJ44318.1"/>
    </source>
</evidence>
<keyword evidence="1" id="KW-1133">Transmembrane helix</keyword>
<dbReference type="Proteomes" id="UP000619260">
    <property type="component" value="Unassembled WGS sequence"/>
</dbReference>
<comment type="caution">
    <text evidence="2">The sequence shown here is derived from an EMBL/GenBank/DDBJ whole genome shotgun (WGS) entry which is preliminary data.</text>
</comment>
<organism evidence="2 3">
    <name type="scientific">Virgisporangium aliadipatigenens</name>
    <dbReference type="NCBI Taxonomy" id="741659"/>
    <lineage>
        <taxon>Bacteria</taxon>
        <taxon>Bacillati</taxon>
        <taxon>Actinomycetota</taxon>
        <taxon>Actinomycetes</taxon>
        <taxon>Micromonosporales</taxon>
        <taxon>Micromonosporaceae</taxon>
        <taxon>Virgisporangium</taxon>
    </lineage>
</organism>
<feature type="transmembrane region" description="Helical" evidence="1">
    <location>
        <begin position="15"/>
        <end position="35"/>
    </location>
</feature>
<gene>
    <name evidence="2" type="ORF">Val02_12040</name>
</gene>
<proteinExistence type="predicted"/>
<keyword evidence="1" id="KW-0812">Transmembrane</keyword>
<evidence type="ECO:0000256" key="1">
    <source>
        <dbReference type="SAM" id="Phobius"/>
    </source>
</evidence>
<protein>
    <submittedName>
        <fullName evidence="2">Uncharacterized protein</fullName>
    </submittedName>
</protein>
<dbReference type="EMBL" id="BOPF01000003">
    <property type="protein sequence ID" value="GIJ44318.1"/>
    <property type="molecule type" value="Genomic_DNA"/>
</dbReference>
<evidence type="ECO:0000313" key="3">
    <source>
        <dbReference type="Proteomes" id="UP000619260"/>
    </source>
</evidence>
<accession>A0A8J3YI14</accession>
<dbReference type="AlphaFoldDB" id="A0A8J3YI14"/>
<reference evidence="2" key="1">
    <citation type="submission" date="2021-01" db="EMBL/GenBank/DDBJ databases">
        <title>Whole genome shotgun sequence of Virgisporangium aliadipatigenens NBRC 105644.</title>
        <authorList>
            <person name="Komaki H."/>
            <person name="Tamura T."/>
        </authorList>
    </citation>
    <scope>NUCLEOTIDE SEQUENCE</scope>
    <source>
        <strain evidence="2">NBRC 105644</strain>
    </source>
</reference>
<keyword evidence="1" id="KW-0472">Membrane</keyword>
<dbReference type="RefSeq" id="WP_203897870.1">
    <property type="nucleotide sequence ID" value="NZ_BOPF01000003.1"/>
</dbReference>
<name>A0A8J3YI14_9ACTN</name>
<keyword evidence="3" id="KW-1185">Reference proteome</keyword>
<sequence length="93" mass="10576">MPLTAGPESWPQTTFALGAMLLVVVLVIAIAATWLEYRRTKLVAHQEDDLRQLVKRYEQLSEHTLDAQQRCATDVAELRTRTASIEKILRTVE</sequence>